<evidence type="ECO:0000313" key="3">
    <source>
        <dbReference type="Proteomes" id="UP000240493"/>
    </source>
</evidence>
<evidence type="ECO:0000256" key="1">
    <source>
        <dbReference type="SAM" id="MobiDB-lite"/>
    </source>
</evidence>
<protein>
    <submittedName>
        <fullName evidence="2">Uncharacterized protein</fullName>
    </submittedName>
</protein>
<dbReference type="Proteomes" id="UP000240493">
    <property type="component" value="Unassembled WGS sequence"/>
</dbReference>
<organism evidence="2 3">
    <name type="scientific">Trichoderma asperellum (strain ATCC 204424 / CBS 433.97 / NBRC 101777)</name>
    <dbReference type="NCBI Taxonomy" id="1042311"/>
    <lineage>
        <taxon>Eukaryota</taxon>
        <taxon>Fungi</taxon>
        <taxon>Dikarya</taxon>
        <taxon>Ascomycota</taxon>
        <taxon>Pezizomycotina</taxon>
        <taxon>Sordariomycetes</taxon>
        <taxon>Hypocreomycetidae</taxon>
        <taxon>Hypocreales</taxon>
        <taxon>Hypocreaceae</taxon>
        <taxon>Trichoderma</taxon>
    </lineage>
</organism>
<feature type="region of interest" description="Disordered" evidence="1">
    <location>
        <begin position="85"/>
        <end position="104"/>
    </location>
</feature>
<name>A0A2T3YWX6_TRIA4</name>
<dbReference type="AlphaFoldDB" id="A0A2T3YWX6"/>
<accession>A0A2T3YWX6</accession>
<evidence type="ECO:0000313" key="2">
    <source>
        <dbReference type="EMBL" id="PTB37024.1"/>
    </source>
</evidence>
<reference evidence="2 3" key="1">
    <citation type="submission" date="2016-07" db="EMBL/GenBank/DDBJ databases">
        <title>Multiple horizontal gene transfer events from other fungi enriched the ability of initially mycotrophic Trichoderma (Ascomycota) to feed on dead plant biomass.</title>
        <authorList>
            <consortium name="DOE Joint Genome Institute"/>
            <person name="Aerts A."/>
            <person name="Atanasova L."/>
            <person name="Chenthamara K."/>
            <person name="Zhang J."/>
            <person name="Grujic M."/>
            <person name="Henrissat B."/>
            <person name="Kuo A."/>
            <person name="Salamov A."/>
            <person name="Lipzen A."/>
            <person name="Labutti K."/>
            <person name="Barry K."/>
            <person name="Miao Y."/>
            <person name="Rahimi M.J."/>
            <person name="Shen Q."/>
            <person name="Grigoriev I.V."/>
            <person name="Kubicek C.P."/>
            <person name="Druzhinina I.S."/>
        </authorList>
    </citation>
    <scope>NUCLEOTIDE SEQUENCE [LARGE SCALE GENOMIC DNA]</scope>
    <source>
        <strain evidence="2 3">CBS 433.97</strain>
    </source>
</reference>
<dbReference type="EMBL" id="KZ679269">
    <property type="protein sequence ID" value="PTB37024.1"/>
    <property type="molecule type" value="Genomic_DNA"/>
</dbReference>
<sequence>MTQLPASSIISVYRLLIQATVANSPLSRSVHAQNGNCLAELHPLLFDYERPSWPSSYFVLAATSDGLKGDHSDSSSFHPLSFHPCHSSSNGGSTSSAAEDSTTS</sequence>
<proteinExistence type="predicted"/>
<feature type="compositionally biased region" description="Low complexity" evidence="1">
    <location>
        <begin position="87"/>
        <end position="104"/>
    </location>
</feature>
<gene>
    <name evidence="2" type="ORF">M441DRAFT_274269</name>
</gene>
<keyword evidence="3" id="KW-1185">Reference proteome</keyword>